<keyword evidence="7" id="KW-1185">Reference proteome</keyword>
<accession>A0A1W2GP82</accession>
<sequence>MRNIYLFWLVCALTFSNAVWAQKGDKIKYKADRLTNARDGRVRFKKLLHNVVFTQESTTVYCDSAYFYSRSNEMEAFGRVRIVDDSVTITSKKLIYKGDEGMALLREDVVYRKGRKVLYTDILDYNLVTEVGEFKEHGKLVDERNTLTSTYGVYHSKSSQAFFYKKVLLVAPDFNLKADTLEYSSISKVAVTKGPTYIEKKDGTTVDADGGKFRTAQDQTIFDEGTIETKNYTVTGDEIFIDDKKKIYTAKGNVVMTSKKDDIYILGDKAVYEKNKGISTVYGRPLMKRVMRQDTFFMASDTLVSIEHVDKDKERILAFHNILMYKLNMQGKCDSVAYFLSDSTIHMYNDPVIWNKNSQMVSDSIDLFFEEDILKIMTLRRNAFLISIDTLGQHNQIKGRKMTGNFNEFGDIQDMDINGNGESHYFVLKGDSLMIGMNKIFCSAMTLRFKNNIMNNISFYTQPEAKFIPPHELEEDQMFLDEFDWRADERPELYEVATYYHPGDKVTKKDNLEKRARELVEDHPEAVKKVKQELKKRDKNEVLKQLNEAQPHLPKER</sequence>
<dbReference type="AlphaFoldDB" id="A0A1W2GP82"/>
<dbReference type="InterPro" id="IPR005653">
    <property type="entry name" value="OstA-like_N"/>
</dbReference>
<feature type="domain" description="Organic solvent tolerance-like N-terminal" evidence="4">
    <location>
        <begin position="234"/>
        <end position="367"/>
    </location>
</feature>
<protein>
    <submittedName>
        <fullName evidence="6">OstA-like protein</fullName>
    </submittedName>
</protein>
<feature type="region of interest" description="Disordered" evidence="2">
    <location>
        <begin position="523"/>
        <end position="557"/>
    </location>
</feature>
<dbReference type="OrthoDB" id="9805931at2"/>
<dbReference type="GO" id="GO:0015920">
    <property type="term" value="P:lipopolysaccharide transport"/>
    <property type="evidence" value="ECO:0007669"/>
    <property type="project" value="TreeGrafter"/>
</dbReference>
<evidence type="ECO:0000313" key="7">
    <source>
        <dbReference type="Proteomes" id="UP000192472"/>
    </source>
</evidence>
<dbReference type="InterPro" id="IPR052037">
    <property type="entry name" value="LPS_export_LptA"/>
</dbReference>
<dbReference type="GO" id="GO:0009279">
    <property type="term" value="C:cell outer membrane"/>
    <property type="evidence" value="ECO:0007669"/>
    <property type="project" value="TreeGrafter"/>
</dbReference>
<evidence type="ECO:0000313" key="6">
    <source>
        <dbReference type="EMBL" id="SMD38158.1"/>
    </source>
</evidence>
<dbReference type="Pfam" id="PF13100">
    <property type="entry name" value="OstA_2"/>
    <property type="match status" value="1"/>
</dbReference>
<dbReference type="GO" id="GO:0030288">
    <property type="term" value="C:outer membrane-bounded periplasmic space"/>
    <property type="evidence" value="ECO:0007669"/>
    <property type="project" value="TreeGrafter"/>
</dbReference>
<dbReference type="EMBL" id="FWYF01000004">
    <property type="protein sequence ID" value="SMD38158.1"/>
    <property type="molecule type" value="Genomic_DNA"/>
</dbReference>
<dbReference type="PANTHER" id="PTHR36504:SF1">
    <property type="entry name" value="LIPOPOLYSACCHARIDE EXPORT SYSTEM PROTEIN LPTA"/>
    <property type="match status" value="1"/>
</dbReference>
<feature type="compositionally biased region" description="Basic and acidic residues" evidence="2">
    <location>
        <begin position="523"/>
        <end position="542"/>
    </location>
</feature>
<proteinExistence type="predicted"/>
<gene>
    <name evidence="6" type="ORF">SAMN04488029_3656</name>
</gene>
<organism evidence="6 7">
    <name type="scientific">Reichenbachiella faecimaris</name>
    <dbReference type="NCBI Taxonomy" id="692418"/>
    <lineage>
        <taxon>Bacteria</taxon>
        <taxon>Pseudomonadati</taxon>
        <taxon>Bacteroidota</taxon>
        <taxon>Cytophagia</taxon>
        <taxon>Cytophagales</taxon>
        <taxon>Reichenbachiellaceae</taxon>
        <taxon>Reichenbachiella</taxon>
    </lineage>
</organism>
<dbReference type="Gene3D" id="2.60.450.10">
    <property type="entry name" value="Lipopolysaccharide (LPS) transport protein A like domain"/>
    <property type="match status" value="3"/>
</dbReference>
<evidence type="ECO:0000256" key="2">
    <source>
        <dbReference type="SAM" id="MobiDB-lite"/>
    </source>
</evidence>
<reference evidence="6 7" key="1">
    <citation type="submission" date="2017-04" db="EMBL/GenBank/DDBJ databases">
        <authorList>
            <person name="Afonso C.L."/>
            <person name="Miller P.J."/>
            <person name="Scott M.A."/>
            <person name="Spackman E."/>
            <person name="Goraichik I."/>
            <person name="Dimitrov K.M."/>
            <person name="Suarez D.L."/>
            <person name="Swayne D.E."/>
        </authorList>
    </citation>
    <scope>NUCLEOTIDE SEQUENCE [LARGE SCALE GENOMIC DNA]</scope>
    <source>
        <strain evidence="6 7">DSM 26133</strain>
    </source>
</reference>
<evidence type="ECO:0000256" key="1">
    <source>
        <dbReference type="ARBA" id="ARBA00022729"/>
    </source>
</evidence>
<keyword evidence="1 3" id="KW-0732">Signal</keyword>
<dbReference type="PANTHER" id="PTHR36504">
    <property type="entry name" value="LIPOPOLYSACCHARIDE EXPORT SYSTEM PROTEIN LPTA"/>
    <property type="match status" value="1"/>
</dbReference>
<evidence type="ECO:0000259" key="4">
    <source>
        <dbReference type="Pfam" id="PF03968"/>
    </source>
</evidence>
<feature type="domain" description="Organic solvent tolerance-like N-terminal" evidence="5">
    <location>
        <begin position="30"/>
        <end position="179"/>
    </location>
</feature>
<feature type="signal peptide" evidence="3">
    <location>
        <begin position="1"/>
        <end position="21"/>
    </location>
</feature>
<dbReference type="Proteomes" id="UP000192472">
    <property type="component" value="Unassembled WGS sequence"/>
</dbReference>
<dbReference type="Pfam" id="PF03968">
    <property type="entry name" value="LptD_N"/>
    <property type="match status" value="1"/>
</dbReference>
<dbReference type="RefSeq" id="WP_084374277.1">
    <property type="nucleotide sequence ID" value="NZ_FWYF01000004.1"/>
</dbReference>
<feature type="chain" id="PRO_5012913100" evidence="3">
    <location>
        <begin position="22"/>
        <end position="557"/>
    </location>
</feature>
<name>A0A1W2GP82_REIFA</name>
<dbReference type="STRING" id="692418.SAMN04488029_3656"/>
<evidence type="ECO:0000259" key="5">
    <source>
        <dbReference type="Pfam" id="PF13100"/>
    </source>
</evidence>
<evidence type="ECO:0000256" key="3">
    <source>
        <dbReference type="SAM" id="SignalP"/>
    </source>
</evidence>
<dbReference type="GO" id="GO:0017089">
    <property type="term" value="F:glycolipid transfer activity"/>
    <property type="evidence" value="ECO:0007669"/>
    <property type="project" value="TreeGrafter"/>
</dbReference>